<evidence type="ECO:0000256" key="5">
    <source>
        <dbReference type="ARBA" id="ARBA00022741"/>
    </source>
</evidence>
<evidence type="ECO:0000256" key="8">
    <source>
        <dbReference type="ARBA" id="ARBA00022917"/>
    </source>
</evidence>
<evidence type="ECO:0000256" key="9">
    <source>
        <dbReference type="ARBA" id="ARBA00023146"/>
    </source>
</evidence>
<dbReference type="Pfam" id="PF07973">
    <property type="entry name" value="tRNA_SAD"/>
    <property type="match status" value="1"/>
</dbReference>
<evidence type="ECO:0000313" key="13">
    <source>
        <dbReference type="WBParaSite" id="ACRNAN_scaffold115.g29831.t1"/>
    </source>
</evidence>
<dbReference type="Gene3D" id="3.30.980.10">
    <property type="entry name" value="Threonyl-trna Synthetase, Chain A, domain 2"/>
    <property type="match status" value="1"/>
</dbReference>
<dbReference type="InterPro" id="IPR003156">
    <property type="entry name" value="DHHA1_dom"/>
</dbReference>
<dbReference type="FunFam" id="3.30.980.10:FF:000004">
    <property type="entry name" value="Alanine--tRNA ligase, cytoplasmic"/>
    <property type="match status" value="1"/>
</dbReference>
<feature type="coiled-coil region" evidence="10">
    <location>
        <begin position="75"/>
        <end position="102"/>
    </location>
</feature>
<keyword evidence="8" id="KW-0648">Protein biosynthesis</keyword>
<dbReference type="SUPFAM" id="SSF55186">
    <property type="entry name" value="ThrRS/AlaRS common domain"/>
    <property type="match status" value="1"/>
</dbReference>
<dbReference type="Gene3D" id="3.10.310.40">
    <property type="match status" value="1"/>
</dbReference>
<dbReference type="SMART" id="SM00863">
    <property type="entry name" value="tRNA_SAD"/>
    <property type="match status" value="1"/>
</dbReference>
<feature type="domain" description="Threonyl/alanyl tRNA synthetase SAD" evidence="11">
    <location>
        <begin position="9"/>
        <end position="68"/>
    </location>
</feature>
<dbReference type="GO" id="GO:0005524">
    <property type="term" value="F:ATP binding"/>
    <property type="evidence" value="ECO:0007669"/>
    <property type="project" value="UniProtKB-KW"/>
</dbReference>
<keyword evidence="6" id="KW-0067">ATP-binding</keyword>
<protein>
    <recommendedName>
        <fullName evidence="2">alanine--tRNA ligase</fullName>
        <ecNumber evidence="2">6.1.1.7</ecNumber>
    </recommendedName>
</protein>
<dbReference type="InterPro" id="IPR018163">
    <property type="entry name" value="Thr/Ala-tRNA-synth_IIc_edit"/>
</dbReference>
<reference evidence="13" key="1">
    <citation type="submission" date="2022-11" db="UniProtKB">
        <authorList>
            <consortium name="WormBaseParasite"/>
        </authorList>
    </citation>
    <scope>IDENTIFICATION</scope>
</reference>
<dbReference type="InterPro" id="IPR050058">
    <property type="entry name" value="Ala-tRNA_ligase"/>
</dbReference>
<dbReference type="AlphaFoldDB" id="A0A914CK68"/>
<keyword evidence="4" id="KW-0436">Ligase</keyword>
<evidence type="ECO:0000256" key="6">
    <source>
        <dbReference type="ARBA" id="ARBA00022840"/>
    </source>
</evidence>
<dbReference type="Pfam" id="PF02272">
    <property type="entry name" value="DHHA1"/>
    <property type="match status" value="1"/>
</dbReference>
<dbReference type="GO" id="GO:0004813">
    <property type="term" value="F:alanine-tRNA ligase activity"/>
    <property type="evidence" value="ECO:0007669"/>
    <property type="project" value="UniProtKB-EC"/>
</dbReference>
<evidence type="ECO:0000256" key="1">
    <source>
        <dbReference type="ARBA" id="ARBA00008226"/>
    </source>
</evidence>
<dbReference type="GO" id="GO:0002161">
    <property type="term" value="F:aminoacyl-tRNA deacylase activity"/>
    <property type="evidence" value="ECO:0007669"/>
    <property type="project" value="TreeGrafter"/>
</dbReference>
<accession>A0A914CK68</accession>
<sequence>MILAYPDPVRVVCVGIPVEKLLENPNSDIGLTTSVEFCGGTHLKNVGHIGRFVISSEEAIAKGIRRIVAITGPDAEKAIHRAERMEKRVQALKEKVEADKNLITDRKKYKEVVKEAYDLIEELNPMQLQCWRKEKIREQARAVQKLLDSYDRQAKAAISDKILNEAKELSKTVEDGHKFFVHIFSEGANGKILDSAIKLFKKPGAILALSRNDELGKVVAVAKVDKSLVQNDFNASTWINKVCEVIGGKGGGKEVQAQATGDAIDKIEEAAVIARKFAELSL</sequence>
<dbReference type="PANTHER" id="PTHR11777:SF9">
    <property type="entry name" value="ALANINE--TRNA LIGASE, CYTOPLASMIC"/>
    <property type="match status" value="1"/>
</dbReference>
<dbReference type="InterPro" id="IPR012947">
    <property type="entry name" value="tRNA_SAD"/>
</dbReference>
<dbReference type="FunFam" id="3.10.310.40:FF:000002">
    <property type="entry name" value="alanine--tRNA ligase, cytoplasmic"/>
    <property type="match status" value="1"/>
</dbReference>
<evidence type="ECO:0000259" key="11">
    <source>
        <dbReference type="SMART" id="SM00863"/>
    </source>
</evidence>
<keyword evidence="5" id="KW-0547">Nucleotide-binding</keyword>
<keyword evidence="3" id="KW-0820">tRNA-binding</keyword>
<dbReference type="Proteomes" id="UP000887540">
    <property type="component" value="Unplaced"/>
</dbReference>
<keyword evidence="12" id="KW-1185">Reference proteome</keyword>
<dbReference type="WBParaSite" id="ACRNAN_scaffold115.g29831.t1">
    <property type="protein sequence ID" value="ACRNAN_scaffold115.g29831.t1"/>
    <property type="gene ID" value="ACRNAN_scaffold115.g29831"/>
</dbReference>
<keyword evidence="9" id="KW-0030">Aminoacyl-tRNA synthetase</keyword>
<evidence type="ECO:0000313" key="12">
    <source>
        <dbReference type="Proteomes" id="UP000887540"/>
    </source>
</evidence>
<dbReference type="GO" id="GO:0005739">
    <property type="term" value="C:mitochondrion"/>
    <property type="evidence" value="ECO:0007669"/>
    <property type="project" value="TreeGrafter"/>
</dbReference>
<dbReference type="GO" id="GO:0006419">
    <property type="term" value="P:alanyl-tRNA aminoacylation"/>
    <property type="evidence" value="ECO:0007669"/>
    <property type="project" value="TreeGrafter"/>
</dbReference>
<keyword evidence="10" id="KW-0175">Coiled coil</keyword>
<name>A0A914CK68_9BILA</name>
<evidence type="ECO:0000256" key="4">
    <source>
        <dbReference type="ARBA" id="ARBA00022598"/>
    </source>
</evidence>
<dbReference type="EC" id="6.1.1.7" evidence="2"/>
<organism evidence="12 13">
    <name type="scientific">Acrobeloides nanus</name>
    <dbReference type="NCBI Taxonomy" id="290746"/>
    <lineage>
        <taxon>Eukaryota</taxon>
        <taxon>Metazoa</taxon>
        <taxon>Ecdysozoa</taxon>
        <taxon>Nematoda</taxon>
        <taxon>Chromadorea</taxon>
        <taxon>Rhabditida</taxon>
        <taxon>Tylenchina</taxon>
        <taxon>Cephalobomorpha</taxon>
        <taxon>Cephaloboidea</taxon>
        <taxon>Cephalobidae</taxon>
        <taxon>Acrobeloides</taxon>
    </lineage>
</organism>
<proteinExistence type="inferred from homology"/>
<evidence type="ECO:0000256" key="10">
    <source>
        <dbReference type="SAM" id="Coils"/>
    </source>
</evidence>
<keyword evidence="7" id="KW-0694">RNA-binding</keyword>
<evidence type="ECO:0000256" key="3">
    <source>
        <dbReference type="ARBA" id="ARBA00022555"/>
    </source>
</evidence>
<evidence type="ECO:0000256" key="2">
    <source>
        <dbReference type="ARBA" id="ARBA00013168"/>
    </source>
</evidence>
<dbReference type="PANTHER" id="PTHR11777">
    <property type="entry name" value="ALANYL-TRNA SYNTHETASE"/>
    <property type="match status" value="1"/>
</dbReference>
<dbReference type="GO" id="GO:0000049">
    <property type="term" value="F:tRNA binding"/>
    <property type="evidence" value="ECO:0007669"/>
    <property type="project" value="UniProtKB-KW"/>
</dbReference>
<comment type="similarity">
    <text evidence="1">Belongs to the class-II aminoacyl-tRNA synthetase family.</text>
</comment>
<evidence type="ECO:0000256" key="7">
    <source>
        <dbReference type="ARBA" id="ARBA00022884"/>
    </source>
</evidence>